<feature type="site" description="Part of a proton relay during catalysis" evidence="12">
    <location>
        <position position="108"/>
    </location>
</feature>
<comment type="subcellular location">
    <subcellularLocation>
        <location evidence="12">Cytoplasm</location>
    </subcellularLocation>
</comment>
<gene>
    <name evidence="12" type="primary">dapA</name>
    <name evidence="14" type="ORF">J2S05_001064</name>
</gene>
<evidence type="ECO:0000256" key="8">
    <source>
        <dbReference type="ARBA" id="ARBA00023154"/>
    </source>
</evidence>
<evidence type="ECO:0000256" key="4">
    <source>
        <dbReference type="ARBA" id="ARBA00012086"/>
    </source>
</evidence>
<dbReference type="InterPro" id="IPR013785">
    <property type="entry name" value="Aldolase_TIM"/>
</dbReference>
<evidence type="ECO:0000256" key="1">
    <source>
        <dbReference type="ARBA" id="ARBA00003294"/>
    </source>
</evidence>
<accession>A0ABT9YEL5</accession>
<comment type="similarity">
    <text evidence="3 12 13">Belongs to the DapA family.</text>
</comment>
<comment type="caution">
    <text evidence="12">Was originally thought to be a dihydrodipicolinate synthase (DHDPS), catalyzing the condensation of (S)-aspartate-beta-semialdehyde [(S)-ASA] and pyruvate to dihydrodipicolinate (DHDP). However, it was shown in E.coli that the product of the enzymatic reaction is not dihydrodipicolinate but in fact (4S)-4-hydroxy-2,3,4,5-tetrahydro-(2S)-dipicolinic acid (HTPA), and that the consecutive dehydration reaction leading to DHDP is not spontaneous but catalyzed by DapB.</text>
</comment>
<dbReference type="PROSITE" id="PS00666">
    <property type="entry name" value="DHDPS_2"/>
    <property type="match status" value="1"/>
</dbReference>
<evidence type="ECO:0000256" key="2">
    <source>
        <dbReference type="ARBA" id="ARBA00005120"/>
    </source>
</evidence>
<dbReference type="InterPro" id="IPR002220">
    <property type="entry name" value="DapA-like"/>
</dbReference>
<dbReference type="NCBIfam" id="TIGR00674">
    <property type="entry name" value="dapA"/>
    <property type="match status" value="1"/>
</dbReference>
<dbReference type="PANTHER" id="PTHR12128:SF66">
    <property type="entry name" value="4-HYDROXY-2-OXOGLUTARATE ALDOLASE, MITOCHONDRIAL"/>
    <property type="match status" value="1"/>
</dbReference>
<evidence type="ECO:0000256" key="7">
    <source>
        <dbReference type="ARBA" id="ARBA00022915"/>
    </source>
</evidence>
<comment type="caution">
    <text evidence="14">The sequence shown here is derived from an EMBL/GenBank/DDBJ whole genome shotgun (WGS) entry which is preliminary data.</text>
</comment>
<feature type="active site" description="Proton donor/acceptor" evidence="12">
    <location>
        <position position="134"/>
    </location>
</feature>
<dbReference type="PRINTS" id="PR00146">
    <property type="entry name" value="DHPICSNTHASE"/>
</dbReference>
<evidence type="ECO:0000313" key="14">
    <source>
        <dbReference type="EMBL" id="MDQ0206290.1"/>
    </source>
</evidence>
<dbReference type="EMBL" id="JAUSUA010000001">
    <property type="protein sequence ID" value="MDQ0206290.1"/>
    <property type="molecule type" value="Genomic_DNA"/>
</dbReference>
<evidence type="ECO:0000256" key="3">
    <source>
        <dbReference type="ARBA" id="ARBA00007592"/>
    </source>
</evidence>
<dbReference type="InterPro" id="IPR020624">
    <property type="entry name" value="Schiff_base-form_aldolases_CS"/>
</dbReference>
<feature type="binding site" evidence="12">
    <location>
        <position position="204"/>
    </location>
    <ligand>
        <name>pyruvate</name>
        <dbReference type="ChEBI" id="CHEBI:15361"/>
    </ligand>
</feature>
<dbReference type="PANTHER" id="PTHR12128">
    <property type="entry name" value="DIHYDRODIPICOLINATE SYNTHASE"/>
    <property type="match status" value="1"/>
</dbReference>
<evidence type="ECO:0000256" key="10">
    <source>
        <dbReference type="ARBA" id="ARBA00023270"/>
    </source>
</evidence>
<comment type="function">
    <text evidence="1 12">Catalyzes the condensation of (S)-aspartate-beta-semialdehyde [(S)-ASA] and pyruvate to 4-hydroxy-tetrahydrodipicolinate (HTPA).</text>
</comment>
<evidence type="ECO:0000256" key="11">
    <source>
        <dbReference type="ARBA" id="ARBA00047836"/>
    </source>
</evidence>
<feature type="binding site" evidence="12">
    <location>
        <position position="46"/>
    </location>
    <ligand>
        <name>pyruvate</name>
        <dbReference type="ChEBI" id="CHEBI:15361"/>
    </ligand>
</feature>
<keyword evidence="8 12" id="KW-0457">Lysine biosynthesis</keyword>
<evidence type="ECO:0000256" key="12">
    <source>
        <dbReference type="HAMAP-Rule" id="MF_00418"/>
    </source>
</evidence>
<keyword evidence="5 12" id="KW-0963">Cytoplasm</keyword>
<dbReference type="RefSeq" id="WP_306980576.1">
    <property type="nucleotide sequence ID" value="NZ_JAUSUA010000001.1"/>
</dbReference>
<organism evidence="14 15">
    <name type="scientific">Alkalicoccobacillus murimartini</name>
    <dbReference type="NCBI Taxonomy" id="171685"/>
    <lineage>
        <taxon>Bacteria</taxon>
        <taxon>Bacillati</taxon>
        <taxon>Bacillota</taxon>
        <taxon>Bacilli</taxon>
        <taxon>Bacillales</taxon>
        <taxon>Bacillaceae</taxon>
        <taxon>Alkalicoccobacillus</taxon>
    </lineage>
</organism>
<evidence type="ECO:0000256" key="5">
    <source>
        <dbReference type="ARBA" id="ARBA00022490"/>
    </source>
</evidence>
<dbReference type="Proteomes" id="UP001225034">
    <property type="component" value="Unassembled WGS sequence"/>
</dbReference>
<sequence>MDFGHVWTAMVTPFDSKGKLDLDAGANLIDHLITTGTDALVVAGTTGESPTLSAKEKEELFRFVITYTNKRVPVILGTGTNDTASSVAMSKQATALGADGIMAVVPYYNRPSQTGMFAHFKEIAASVSLPVMLYNVPHRTGAHMLPETVIALSQLPNITALKEASGDLEQMAAIIEQTDEDFFVYSGDDSMALPALSIGAHGVVSVASHVIGEQMQELVTAFKTGEIERAAQLHRFLLPKMKALFLAPNPVCVKHILKQTGVDAGATRMPLISLSPEEEVLVESFFS</sequence>
<dbReference type="PIRSF" id="PIRSF001365">
    <property type="entry name" value="DHDPS"/>
    <property type="match status" value="1"/>
</dbReference>
<evidence type="ECO:0000313" key="15">
    <source>
        <dbReference type="Proteomes" id="UP001225034"/>
    </source>
</evidence>
<keyword evidence="15" id="KW-1185">Reference proteome</keyword>
<dbReference type="InterPro" id="IPR020625">
    <property type="entry name" value="Schiff_base-form_aldolases_AS"/>
</dbReference>
<keyword evidence="10 12" id="KW-0704">Schiff base</keyword>
<dbReference type="SUPFAM" id="SSF51569">
    <property type="entry name" value="Aldolase"/>
    <property type="match status" value="1"/>
</dbReference>
<protein>
    <recommendedName>
        <fullName evidence="4 12">4-hydroxy-tetrahydrodipicolinate synthase</fullName>
        <shortName evidence="12">HTPA synthase</shortName>
        <ecNumber evidence="4 12">4.3.3.7</ecNumber>
    </recommendedName>
</protein>
<comment type="pathway">
    <text evidence="2 12">Amino-acid biosynthesis; L-lysine biosynthesis via DAP pathway; (S)-tetrahydrodipicolinate from L-aspartate: step 3/4.</text>
</comment>
<keyword evidence="6 12" id="KW-0028">Amino-acid biosynthesis</keyword>
<dbReference type="GO" id="GO:0008840">
    <property type="term" value="F:4-hydroxy-tetrahydrodipicolinate synthase activity"/>
    <property type="evidence" value="ECO:0007669"/>
    <property type="project" value="UniProtKB-EC"/>
</dbReference>
<evidence type="ECO:0000256" key="9">
    <source>
        <dbReference type="ARBA" id="ARBA00023239"/>
    </source>
</evidence>
<reference evidence="14 15" key="1">
    <citation type="submission" date="2023-07" db="EMBL/GenBank/DDBJ databases">
        <title>Genomic Encyclopedia of Type Strains, Phase IV (KMG-IV): sequencing the most valuable type-strain genomes for metagenomic binning, comparative biology and taxonomic classification.</title>
        <authorList>
            <person name="Goeker M."/>
        </authorList>
    </citation>
    <scope>NUCLEOTIDE SEQUENCE [LARGE SCALE GENOMIC DNA]</scope>
    <source>
        <strain evidence="14 15">DSM 19154</strain>
    </source>
</reference>
<evidence type="ECO:0000256" key="13">
    <source>
        <dbReference type="PIRNR" id="PIRNR001365"/>
    </source>
</evidence>
<keyword evidence="7 12" id="KW-0220">Diaminopimelate biosynthesis</keyword>
<dbReference type="InterPro" id="IPR005263">
    <property type="entry name" value="DapA"/>
</dbReference>
<dbReference type="EC" id="4.3.3.7" evidence="4 12"/>
<feature type="active site" description="Schiff-base intermediate with substrate" evidence="12">
    <location>
        <position position="162"/>
    </location>
</feature>
<comment type="subunit">
    <text evidence="12">Homotetramer; dimer of dimers.</text>
</comment>
<dbReference type="HAMAP" id="MF_00418">
    <property type="entry name" value="DapA"/>
    <property type="match status" value="1"/>
</dbReference>
<dbReference type="SMART" id="SM01130">
    <property type="entry name" value="DHDPS"/>
    <property type="match status" value="1"/>
</dbReference>
<name>A0ABT9YEL5_9BACI</name>
<dbReference type="CDD" id="cd00950">
    <property type="entry name" value="DHDPS"/>
    <property type="match status" value="1"/>
</dbReference>
<dbReference type="Pfam" id="PF00701">
    <property type="entry name" value="DHDPS"/>
    <property type="match status" value="1"/>
</dbReference>
<keyword evidence="9 12" id="KW-0456">Lyase</keyword>
<proteinExistence type="inferred from homology"/>
<comment type="catalytic activity">
    <reaction evidence="11 12">
        <text>L-aspartate 4-semialdehyde + pyruvate = (2S,4S)-4-hydroxy-2,3,4,5-tetrahydrodipicolinate + H2O + H(+)</text>
        <dbReference type="Rhea" id="RHEA:34171"/>
        <dbReference type="ChEBI" id="CHEBI:15361"/>
        <dbReference type="ChEBI" id="CHEBI:15377"/>
        <dbReference type="ChEBI" id="CHEBI:15378"/>
        <dbReference type="ChEBI" id="CHEBI:67139"/>
        <dbReference type="ChEBI" id="CHEBI:537519"/>
        <dbReference type="EC" id="4.3.3.7"/>
    </reaction>
</comment>
<evidence type="ECO:0000256" key="6">
    <source>
        <dbReference type="ARBA" id="ARBA00022605"/>
    </source>
</evidence>
<dbReference type="PROSITE" id="PS00665">
    <property type="entry name" value="DHDPS_1"/>
    <property type="match status" value="1"/>
</dbReference>
<dbReference type="Gene3D" id="3.20.20.70">
    <property type="entry name" value="Aldolase class I"/>
    <property type="match status" value="1"/>
</dbReference>
<feature type="site" description="Part of a proton relay during catalysis" evidence="12">
    <location>
        <position position="45"/>
    </location>
</feature>